<protein>
    <submittedName>
        <fullName evidence="1">Carboxymuconolactone decarboxylase</fullName>
    </submittedName>
</protein>
<dbReference type="PANTHER" id="PTHR34846">
    <property type="entry name" value="4-CARBOXYMUCONOLACTONE DECARBOXYLASE FAMILY PROTEIN (AFU_ORTHOLOGUE AFUA_6G11590)"/>
    <property type="match status" value="1"/>
</dbReference>
<dbReference type="Gene3D" id="1.20.1290.10">
    <property type="entry name" value="AhpD-like"/>
    <property type="match status" value="1"/>
</dbReference>
<evidence type="ECO:0000313" key="1">
    <source>
        <dbReference type="EMBL" id="SAK85216.1"/>
    </source>
</evidence>
<dbReference type="RefSeq" id="WP_143746520.1">
    <property type="nucleotide sequence ID" value="NZ_FCOF02000039.1"/>
</dbReference>
<dbReference type="Proteomes" id="UP000054870">
    <property type="component" value="Unassembled WGS sequence"/>
</dbReference>
<keyword evidence="2" id="KW-1185">Reference proteome</keyword>
<dbReference type="InterPro" id="IPR029032">
    <property type="entry name" value="AhpD-like"/>
</dbReference>
<dbReference type="AlphaFoldDB" id="A0A158CTK7"/>
<accession>A0A158CTK7</accession>
<gene>
    <name evidence="1" type="ORF">AWB75_05655</name>
</gene>
<comment type="caution">
    <text evidence="1">The sequence shown here is derived from an EMBL/GenBank/DDBJ whole genome shotgun (WGS) entry which is preliminary data.</text>
</comment>
<dbReference type="EMBL" id="FCOF02000039">
    <property type="protein sequence ID" value="SAK85216.1"/>
    <property type="molecule type" value="Genomic_DNA"/>
</dbReference>
<evidence type="ECO:0000313" key="2">
    <source>
        <dbReference type="Proteomes" id="UP000054870"/>
    </source>
</evidence>
<organism evidence="1 2">
    <name type="scientific">Caballeronia catudaia</name>
    <dbReference type="NCBI Taxonomy" id="1777136"/>
    <lineage>
        <taxon>Bacteria</taxon>
        <taxon>Pseudomonadati</taxon>
        <taxon>Pseudomonadota</taxon>
        <taxon>Betaproteobacteria</taxon>
        <taxon>Burkholderiales</taxon>
        <taxon>Burkholderiaceae</taxon>
        <taxon>Caballeronia</taxon>
    </lineage>
</organism>
<dbReference type="PANTHER" id="PTHR34846:SF11">
    <property type="entry name" value="4-CARBOXYMUCONOLACTONE DECARBOXYLASE FAMILY PROTEIN (AFU_ORTHOLOGUE AFUA_6G11590)"/>
    <property type="match status" value="1"/>
</dbReference>
<proteinExistence type="predicted"/>
<dbReference type="OrthoDB" id="5987308at2"/>
<sequence>MSKYEILTRDDMSPRQRQVADAIAAGPRGSLKGPFIALIHNPELANHLQALGEHLRFRTGLPGHLVEIAVLVTAHRWSSDYEWLAHARIGREAGLSDEVITSLGTGRRPDALDSDASLIYDFAYETAWQGRPSDSAFSALKSRFGSATSLDVLAVCGYYTTLAFILNAAELPLPSGKLPAGWGQRAASIE</sequence>
<dbReference type="SUPFAM" id="SSF69118">
    <property type="entry name" value="AhpD-like"/>
    <property type="match status" value="1"/>
</dbReference>
<name>A0A158CTK7_9BURK</name>
<reference evidence="1" key="1">
    <citation type="submission" date="2016-01" db="EMBL/GenBank/DDBJ databases">
        <authorList>
            <person name="Peeters C."/>
        </authorList>
    </citation>
    <scope>NUCLEOTIDE SEQUENCE [LARGE SCALE GENOMIC DNA]</scope>
    <source>
        <strain evidence="1">LMG 29318</strain>
    </source>
</reference>